<protein>
    <submittedName>
        <fullName evidence="1">Uncharacterized protein</fullName>
    </submittedName>
</protein>
<dbReference type="Proteomes" id="UP000092600">
    <property type="component" value="Unassembled WGS sequence"/>
</dbReference>
<name>A0A199UZW2_ANACO</name>
<dbReference type="PANTHER" id="PTHR46087">
    <property type="entry name" value="PUTATIVE, EXPRESSED-RELATED"/>
    <property type="match status" value="1"/>
</dbReference>
<reference evidence="1 2" key="1">
    <citation type="journal article" date="2016" name="DNA Res.">
        <title>The draft genome of MD-2 pineapple using hybrid error correction of long reads.</title>
        <authorList>
            <person name="Redwan R.M."/>
            <person name="Saidin A."/>
            <person name="Kumar S.V."/>
        </authorList>
    </citation>
    <scope>NUCLEOTIDE SEQUENCE [LARGE SCALE GENOMIC DNA]</scope>
    <source>
        <strain evidence="2">cv. MD2</strain>
        <tissue evidence="1">Leaf</tissue>
    </source>
</reference>
<dbReference type="EMBL" id="LSRQ01003933">
    <property type="protein sequence ID" value="OAY70357.1"/>
    <property type="molecule type" value="Genomic_DNA"/>
</dbReference>
<gene>
    <name evidence="1" type="ORF">ACMD2_25723</name>
</gene>
<sequence>TTIHEALTRSFQLAFSLRNTALAQGGSLPPSRCRSLFILSTAMIVFASRAFSVAPLIPIVKSSLNEKTSELSSIEKQLLSDFLPDDICPLGAQFVEQMPCKNDDNYQDEAMLAAISGEDDLFIEAFESTADQSALASADTSNLLSVNQLLETVLETAWQVGRMSVSTTPDIPFKEMTSHCEALLMGKQQKMLALMNSQRKQGTVLSGGYSQDQSETKESSYLLGGQFEKSSNPFLELNVDAYPKNLFAGTSNSSDSHFLKLPASSPYDNFLRAAGC</sequence>
<dbReference type="AlphaFoldDB" id="A0A199UZW2"/>
<feature type="non-terminal residue" evidence="1">
    <location>
        <position position="1"/>
    </location>
</feature>
<accession>A0A199UZW2</accession>
<proteinExistence type="predicted"/>
<dbReference type="InterPro" id="IPR055296">
    <property type="entry name" value="SRL2-like"/>
</dbReference>
<organism evidence="1 2">
    <name type="scientific">Ananas comosus</name>
    <name type="common">Pineapple</name>
    <name type="synonym">Ananas ananas</name>
    <dbReference type="NCBI Taxonomy" id="4615"/>
    <lineage>
        <taxon>Eukaryota</taxon>
        <taxon>Viridiplantae</taxon>
        <taxon>Streptophyta</taxon>
        <taxon>Embryophyta</taxon>
        <taxon>Tracheophyta</taxon>
        <taxon>Spermatophyta</taxon>
        <taxon>Magnoliopsida</taxon>
        <taxon>Liliopsida</taxon>
        <taxon>Poales</taxon>
        <taxon>Bromeliaceae</taxon>
        <taxon>Bromelioideae</taxon>
        <taxon>Ananas</taxon>
    </lineage>
</organism>
<evidence type="ECO:0000313" key="2">
    <source>
        <dbReference type="Proteomes" id="UP000092600"/>
    </source>
</evidence>
<dbReference type="STRING" id="4615.A0A199UZW2"/>
<comment type="caution">
    <text evidence="1">The sequence shown here is derived from an EMBL/GenBank/DDBJ whole genome shotgun (WGS) entry which is preliminary data.</text>
</comment>
<dbReference type="PANTHER" id="PTHR46087:SF9">
    <property type="entry name" value="ARM REPEAT SUPERFAMILY PROTEIN"/>
    <property type="match status" value="1"/>
</dbReference>
<evidence type="ECO:0000313" key="1">
    <source>
        <dbReference type="EMBL" id="OAY70357.1"/>
    </source>
</evidence>